<proteinExistence type="predicted"/>
<name>A0A9X2XNY6_9BACT</name>
<dbReference type="EMBL" id="JAOTIF010000008">
    <property type="protein sequence ID" value="MCU7549973.1"/>
    <property type="molecule type" value="Genomic_DNA"/>
</dbReference>
<dbReference type="AlphaFoldDB" id="A0A9X2XNY6"/>
<comment type="caution">
    <text evidence="1">The sequence shown here is derived from an EMBL/GenBank/DDBJ whole genome shotgun (WGS) entry which is preliminary data.</text>
</comment>
<protein>
    <submittedName>
        <fullName evidence="1">Uncharacterized protein</fullName>
    </submittedName>
</protein>
<accession>A0A9X2XNY6</accession>
<reference evidence="1" key="1">
    <citation type="submission" date="2022-09" db="EMBL/GenBank/DDBJ databases">
        <authorList>
            <person name="Yuan C."/>
            <person name="Ke Z."/>
        </authorList>
    </citation>
    <scope>NUCLEOTIDE SEQUENCE</scope>
    <source>
        <strain evidence="1">LB-8</strain>
    </source>
</reference>
<evidence type="ECO:0000313" key="1">
    <source>
        <dbReference type="EMBL" id="MCU7549973.1"/>
    </source>
</evidence>
<organism evidence="1 2">
    <name type="scientific">Paraflavisolibacter caeni</name>
    <dbReference type="NCBI Taxonomy" id="2982496"/>
    <lineage>
        <taxon>Bacteria</taxon>
        <taxon>Pseudomonadati</taxon>
        <taxon>Bacteroidota</taxon>
        <taxon>Chitinophagia</taxon>
        <taxon>Chitinophagales</taxon>
        <taxon>Chitinophagaceae</taxon>
        <taxon>Paraflavisolibacter</taxon>
    </lineage>
</organism>
<reference evidence="1" key="2">
    <citation type="submission" date="2023-04" db="EMBL/GenBank/DDBJ databases">
        <title>Paracnuella aquatica gen. nov., sp. nov., a member of the family Chitinophagaceae isolated from a hot spring.</title>
        <authorList>
            <person name="Wang C."/>
        </authorList>
    </citation>
    <scope>NUCLEOTIDE SEQUENCE</scope>
    <source>
        <strain evidence="1">LB-8</strain>
    </source>
</reference>
<dbReference type="Proteomes" id="UP001155483">
    <property type="component" value="Unassembled WGS sequence"/>
</dbReference>
<dbReference type="RefSeq" id="WP_279297412.1">
    <property type="nucleotide sequence ID" value="NZ_JAOTIF010000008.1"/>
</dbReference>
<gene>
    <name evidence="1" type="ORF">OCK74_12645</name>
</gene>
<evidence type="ECO:0000313" key="2">
    <source>
        <dbReference type="Proteomes" id="UP001155483"/>
    </source>
</evidence>
<sequence>MTPSVQQYNLEKSIWTEADFKVMGWHDAAIHAISFQWNNGEWTGDFLLDIDYIFKWVDPVKGKGHFSYWIAPCTLIFKKAFKLDVNIKTDLFGIDAQQIVEVVLADTTQNQEGTITYQWAIELTAGHIKLTSEGFTQIVRQLPIHTDFLLLTQEQRGGVSFSEQPCKLDD</sequence>
<keyword evidence="2" id="KW-1185">Reference proteome</keyword>